<dbReference type="PRINTS" id="PR00505">
    <property type="entry name" value="D12N6MTFRASE"/>
</dbReference>
<keyword evidence="3" id="KW-0949">S-adenosyl-L-methionine</keyword>
<dbReference type="InterPro" id="IPR029063">
    <property type="entry name" value="SAM-dependent_MTases_sf"/>
</dbReference>
<protein>
    <submittedName>
        <fullName evidence="4">D12 class N6 adenine-specific DNA methyltransferase</fullName>
    </submittedName>
</protein>
<dbReference type="GO" id="GO:0006298">
    <property type="term" value="P:mismatch repair"/>
    <property type="evidence" value="ECO:0007669"/>
    <property type="project" value="TreeGrafter"/>
</dbReference>
<keyword evidence="5" id="KW-1185">Reference proteome</keyword>
<keyword evidence="1 4" id="KW-0489">Methyltransferase</keyword>
<dbReference type="SUPFAM" id="SSF53335">
    <property type="entry name" value="S-adenosyl-L-methionine-dependent methyltransferases"/>
    <property type="match status" value="1"/>
</dbReference>
<dbReference type="GO" id="GO:0009307">
    <property type="term" value="P:DNA restriction-modification system"/>
    <property type="evidence" value="ECO:0007669"/>
    <property type="project" value="InterPro"/>
</dbReference>
<dbReference type="PANTHER" id="PTHR30481:SF2">
    <property type="entry name" value="SITE-SPECIFIC DNA-METHYLTRANSFERASE (ADENINE-SPECIFIC)"/>
    <property type="match status" value="1"/>
</dbReference>
<dbReference type="OrthoDB" id="9805629at2"/>
<dbReference type="RefSeq" id="WP_118962263.1">
    <property type="nucleotide sequence ID" value="NZ_CP023036.1"/>
</dbReference>
<dbReference type="REBASE" id="271865">
    <property type="entry name" value="M.KsaCV1ORF54P"/>
</dbReference>
<evidence type="ECO:0000313" key="5">
    <source>
        <dbReference type="Proteomes" id="UP000264120"/>
    </source>
</evidence>
<reference evidence="4 5" key="1">
    <citation type="submission" date="2017-08" db="EMBL/GenBank/DDBJ databases">
        <title>Complete genome sequence of Gluconacetobacter saccharivorans CV1 isolated from Fermented Vinegar.</title>
        <authorList>
            <person name="Kim S.-Y."/>
        </authorList>
    </citation>
    <scope>NUCLEOTIDE SEQUENCE [LARGE SCALE GENOMIC DNA]</scope>
    <source>
        <strain evidence="4 5">CV1</strain>
    </source>
</reference>
<dbReference type="GO" id="GO:0043565">
    <property type="term" value="F:sequence-specific DNA binding"/>
    <property type="evidence" value="ECO:0007669"/>
    <property type="project" value="TreeGrafter"/>
</dbReference>
<keyword evidence="2 4" id="KW-0808">Transferase</keyword>
<dbReference type="InterPro" id="IPR012327">
    <property type="entry name" value="MeTrfase_D12"/>
</dbReference>
<evidence type="ECO:0000313" key="4">
    <source>
        <dbReference type="EMBL" id="AXY20894.1"/>
    </source>
</evidence>
<dbReference type="Pfam" id="PF02086">
    <property type="entry name" value="MethyltransfD12"/>
    <property type="match status" value="1"/>
</dbReference>
<dbReference type="Proteomes" id="UP000264120">
    <property type="component" value="Chromosome"/>
</dbReference>
<dbReference type="GO" id="GO:0032259">
    <property type="term" value="P:methylation"/>
    <property type="evidence" value="ECO:0007669"/>
    <property type="project" value="UniProtKB-KW"/>
</dbReference>
<dbReference type="AlphaFoldDB" id="A0A347W7Q1"/>
<dbReference type="PANTHER" id="PTHR30481">
    <property type="entry name" value="DNA ADENINE METHYLASE"/>
    <property type="match status" value="1"/>
</dbReference>
<evidence type="ECO:0000256" key="2">
    <source>
        <dbReference type="ARBA" id="ARBA00022679"/>
    </source>
</evidence>
<evidence type="ECO:0000256" key="1">
    <source>
        <dbReference type="ARBA" id="ARBA00022603"/>
    </source>
</evidence>
<accession>A0A347W7Q1</accession>
<dbReference type="GO" id="GO:0009007">
    <property type="term" value="F:site-specific DNA-methyltransferase (adenine-specific) activity"/>
    <property type="evidence" value="ECO:0007669"/>
    <property type="project" value="UniProtKB-EC"/>
</dbReference>
<dbReference type="KEGG" id="ksc:CD178_00054"/>
<dbReference type="GO" id="GO:1904047">
    <property type="term" value="F:S-adenosyl-L-methionine binding"/>
    <property type="evidence" value="ECO:0007669"/>
    <property type="project" value="TreeGrafter"/>
</dbReference>
<dbReference type="InterPro" id="IPR012263">
    <property type="entry name" value="M_m6A_EcoRV"/>
</dbReference>
<dbReference type="EMBL" id="CP023036">
    <property type="protein sequence ID" value="AXY20894.1"/>
    <property type="molecule type" value="Genomic_DNA"/>
</dbReference>
<evidence type="ECO:0000256" key="3">
    <source>
        <dbReference type="ARBA" id="ARBA00022691"/>
    </source>
</evidence>
<dbReference type="PIRSF" id="PIRSF000398">
    <property type="entry name" value="M_m6A_EcoRV"/>
    <property type="match status" value="1"/>
</dbReference>
<sequence length="289" mass="33325">MARTVSPLRYPGGKTCLAEMVSYILKLNKLERGHYVEPFAGGAGLALTLLYGGEVSDIHINDIDPAIYAFWFSVLNHNRDFLDMITYTPVNMHEWHRQREIFLQQDIRDPLSLGFSAFFLNRTNRSGIIKGAGVIGGLSQEGNYKIDCRFNKEDLISRIERVFKYKDRINLTNEDASSYIKNKSLLFDEKVLFCIDPPYYNKGSSLYTSFYDAEDHQKLSEAVMGIKCPWIVTYDFVPEIQNLYKKRRQFGFDINYSVQKKRIGKELLILSKKLRMPESLGLEPVELCA</sequence>
<organism evidence="4 5">
    <name type="scientific">Komagataeibacter saccharivorans</name>
    <dbReference type="NCBI Taxonomy" id="265959"/>
    <lineage>
        <taxon>Bacteria</taxon>
        <taxon>Pseudomonadati</taxon>
        <taxon>Pseudomonadota</taxon>
        <taxon>Alphaproteobacteria</taxon>
        <taxon>Acetobacterales</taxon>
        <taxon>Acetobacteraceae</taxon>
        <taxon>Komagataeibacter</taxon>
    </lineage>
</organism>
<proteinExistence type="predicted"/>
<dbReference type="Gene3D" id="3.40.50.150">
    <property type="entry name" value="Vaccinia Virus protein VP39"/>
    <property type="match status" value="2"/>
</dbReference>
<name>A0A347W7Q1_9PROT</name>
<gene>
    <name evidence="4" type="ORF">CD178_00054</name>
</gene>